<accession>A0A5S9PWH8</accession>
<evidence type="ECO:0000313" key="1">
    <source>
        <dbReference type="EMBL" id="CAA0113161.1"/>
    </source>
</evidence>
<dbReference type="InterPro" id="IPR016181">
    <property type="entry name" value="Acyl_CoA_acyltransferase"/>
</dbReference>
<dbReference type="SUPFAM" id="SSF55729">
    <property type="entry name" value="Acyl-CoA N-acyltransferases (Nat)"/>
    <property type="match status" value="1"/>
</dbReference>
<dbReference type="Proteomes" id="UP000434580">
    <property type="component" value="Unassembled WGS sequence"/>
</dbReference>
<organism evidence="1 2">
    <name type="scientific">BD1-7 clade bacterium</name>
    <dbReference type="NCBI Taxonomy" id="2029982"/>
    <lineage>
        <taxon>Bacteria</taxon>
        <taxon>Pseudomonadati</taxon>
        <taxon>Pseudomonadota</taxon>
        <taxon>Gammaproteobacteria</taxon>
        <taxon>Cellvibrionales</taxon>
        <taxon>Spongiibacteraceae</taxon>
        <taxon>BD1-7 clade</taxon>
    </lineage>
</organism>
<dbReference type="EMBL" id="CACSII010000017">
    <property type="protein sequence ID" value="CAA0113161.1"/>
    <property type="molecule type" value="Genomic_DNA"/>
</dbReference>
<proteinExistence type="predicted"/>
<dbReference type="OrthoDB" id="9901763at2"/>
<dbReference type="Gene3D" id="3.40.630.30">
    <property type="match status" value="1"/>
</dbReference>
<sequence>MEVNLATPADAKILAEIYAKPEGDDQCQGTGNHQANKNVQHATHRLVETLRCQQHQVYMVQSQQRVLGFCIVKVSVTGQYAILKQIQMAPHNEQAPVVRTLMEHIEASLAIKGCKQIYAFAQAQSRQSFQYFGFLEAGNFEQRNNRYLCANLHIKSVRVERETCPKTQTLAQPEKSSAYATFIQHYGCLLEFMYAHTPHGELTHDTNTTEPVLNHIERGQQLLADFLKQYGSALDIDTAAVQDMWVLSGLDQLDAMTLTALTDSTGYKKSPDKNTTDDLIASIRPQQLRERVLSLYNARHTGVAQSTQAEKLDSTGGYHTESLICRFINLWENALFLFKIGSSDEWKRQLLTQSEFNAQQVEKILTDMMDCGRALAKCMTASGQLRFYLLMQDMISDFFDAMLIHVGCFERLNARHPALIG</sequence>
<reference evidence="1 2" key="1">
    <citation type="submission" date="2019-11" db="EMBL/GenBank/DDBJ databases">
        <authorList>
            <person name="Holert J."/>
        </authorList>
    </citation>
    <scope>NUCLEOTIDE SEQUENCE [LARGE SCALE GENOMIC DNA]</scope>
    <source>
        <strain evidence="1">BC5_2</strain>
    </source>
</reference>
<protein>
    <submittedName>
        <fullName evidence="1">Uncharacterized protein</fullName>
    </submittedName>
</protein>
<evidence type="ECO:0000313" key="2">
    <source>
        <dbReference type="Proteomes" id="UP000434580"/>
    </source>
</evidence>
<name>A0A5S9PWH8_9GAMM</name>
<dbReference type="AlphaFoldDB" id="A0A5S9PWH8"/>
<gene>
    <name evidence="1" type="ORF">DPBNPPHM_01626</name>
</gene>